<dbReference type="Gene3D" id="3.90.550.10">
    <property type="entry name" value="Spore Coat Polysaccharide Biosynthesis Protein SpsA, Chain A"/>
    <property type="match status" value="1"/>
</dbReference>
<protein>
    <submittedName>
        <fullName evidence="5">Glycosyltransferase, exosortase G system-associated</fullName>
    </submittedName>
</protein>
<evidence type="ECO:0000256" key="3">
    <source>
        <dbReference type="ARBA" id="ARBA00022679"/>
    </source>
</evidence>
<name>A0A9E2KVX3_9LACO</name>
<comment type="similarity">
    <text evidence="1">Belongs to the glycosyltransferase 2 family.</text>
</comment>
<keyword evidence="4" id="KW-1133">Transmembrane helix</keyword>
<organism evidence="5 6">
    <name type="scientific">Candidatus Limosilactobacillus merdavium</name>
    <dbReference type="NCBI Taxonomy" id="2838651"/>
    <lineage>
        <taxon>Bacteria</taxon>
        <taxon>Bacillati</taxon>
        <taxon>Bacillota</taxon>
        <taxon>Bacilli</taxon>
        <taxon>Lactobacillales</taxon>
        <taxon>Lactobacillaceae</taxon>
        <taxon>Limosilactobacillus</taxon>
    </lineage>
</organism>
<gene>
    <name evidence="5" type="ORF">H9843_04385</name>
</gene>
<dbReference type="NCBIfam" id="TIGR03111">
    <property type="entry name" value="glyc2_xrt_Gpos1"/>
    <property type="match status" value="1"/>
</dbReference>
<dbReference type="Pfam" id="PF13641">
    <property type="entry name" value="Glyco_tranf_2_3"/>
    <property type="match status" value="1"/>
</dbReference>
<reference evidence="5" key="1">
    <citation type="journal article" date="2021" name="PeerJ">
        <title>Extensive microbial diversity within the chicken gut microbiome revealed by metagenomics and culture.</title>
        <authorList>
            <person name="Gilroy R."/>
            <person name="Ravi A."/>
            <person name="Getino M."/>
            <person name="Pursley I."/>
            <person name="Horton D.L."/>
            <person name="Alikhan N.F."/>
            <person name="Baker D."/>
            <person name="Gharbi K."/>
            <person name="Hall N."/>
            <person name="Watson M."/>
            <person name="Adriaenssens E.M."/>
            <person name="Foster-Nyarko E."/>
            <person name="Jarju S."/>
            <person name="Secka A."/>
            <person name="Antonio M."/>
            <person name="Oren A."/>
            <person name="Chaudhuri R.R."/>
            <person name="La Ragione R."/>
            <person name="Hildebrand F."/>
            <person name="Pallen M.J."/>
        </authorList>
    </citation>
    <scope>NUCLEOTIDE SEQUENCE</scope>
    <source>
        <strain evidence="5">876</strain>
    </source>
</reference>
<accession>A0A9E2KVX3</accession>
<dbReference type="EMBL" id="JAHLFK010000045">
    <property type="protein sequence ID" value="MBU3830113.1"/>
    <property type="molecule type" value="Genomic_DNA"/>
</dbReference>
<dbReference type="PANTHER" id="PTHR43630">
    <property type="entry name" value="POLY-BETA-1,6-N-ACETYL-D-GLUCOSAMINE SYNTHASE"/>
    <property type="match status" value="1"/>
</dbReference>
<evidence type="ECO:0000313" key="5">
    <source>
        <dbReference type="EMBL" id="MBU3830113.1"/>
    </source>
</evidence>
<feature type="transmembrane region" description="Helical" evidence="4">
    <location>
        <begin position="323"/>
        <end position="341"/>
    </location>
</feature>
<evidence type="ECO:0000313" key="6">
    <source>
        <dbReference type="Proteomes" id="UP000824180"/>
    </source>
</evidence>
<dbReference type="PANTHER" id="PTHR43630:SF1">
    <property type="entry name" value="POLY-BETA-1,6-N-ACETYL-D-GLUCOSAMINE SYNTHASE"/>
    <property type="match status" value="1"/>
</dbReference>
<keyword evidence="4" id="KW-0472">Membrane</keyword>
<dbReference type="InterPro" id="IPR029044">
    <property type="entry name" value="Nucleotide-diphossugar_trans"/>
</dbReference>
<dbReference type="SUPFAM" id="SSF53448">
    <property type="entry name" value="Nucleotide-diphospho-sugar transferases"/>
    <property type="match status" value="1"/>
</dbReference>
<feature type="transmembrane region" description="Helical" evidence="4">
    <location>
        <begin position="386"/>
        <end position="408"/>
    </location>
</feature>
<dbReference type="CDD" id="cd06423">
    <property type="entry name" value="CESA_like"/>
    <property type="match status" value="1"/>
</dbReference>
<dbReference type="Proteomes" id="UP000824180">
    <property type="component" value="Unassembled WGS sequence"/>
</dbReference>
<keyword evidence="3" id="KW-0808">Transferase</keyword>
<dbReference type="AlphaFoldDB" id="A0A9E2KVX3"/>
<keyword evidence="2" id="KW-0328">Glycosyltransferase</keyword>
<comment type="caution">
    <text evidence="5">The sequence shown here is derived from an EMBL/GenBank/DDBJ whole genome shotgun (WGS) entry which is preliminary data.</text>
</comment>
<evidence type="ECO:0000256" key="2">
    <source>
        <dbReference type="ARBA" id="ARBA00022676"/>
    </source>
</evidence>
<keyword evidence="4" id="KW-0812">Transmembrane</keyword>
<feature type="transmembrane region" description="Helical" evidence="4">
    <location>
        <begin position="12"/>
        <end position="38"/>
    </location>
</feature>
<reference evidence="5" key="2">
    <citation type="submission" date="2021-04" db="EMBL/GenBank/DDBJ databases">
        <authorList>
            <person name="Gilroy R."/>
        </authorList>
    </citation>
    <scope>NUCLEOTIDE SEQUENCE</scope>
    <source>
        <strain evidence="5">876</strain>
    </source>
</reference>
<evidence type="ECO:0000256" key="1">
    <source>
        <dbReference type="ARBA" id="ARBA00006739"/>
    </source>
</evidence>
<dbReference type="InterPro" id="IPR017542">
    <property type="entry name" value="XrtG-assoc_glycosyltfrase"/>
</dbReference>
<sequence length="451" mass="53021">MTLTGMIIQAGFWMSWLLIPIIYEFIPAVYGFITLIIAGKRLNKKEKLVKIPRISLIIPVYNSEDTIFNCIKSIDTSSYPDKLISIIVANNQSTDNSFSEYRRAHMTFKNLHMQWINTSKGKSRALNSAIYHSSGKYIIHIDSDGVLQKEALLNIVKVFENDHSIDAQTGTILTQKEVIKNTKNLLLKFLRENEYFEYAQSFLAGRAIETEENHLFTMSGAFSAFRREKLLQTKLYNIETVGEDIDMTFQIRYQLQGKVALCPEAIFYVEPLDNLGKLYTQRQRWERGELEAIHYFMDKQQLGLSHIFKNYIIRRLIMDHTVLILRIIWMSAIFILIPLGYSSLLVILSFLILYILYVFICILNFINIQYYFRFFPKDRRYYLSKFYILITLPLYYMFCGYIQVIGIINSMTEPAKWKSKSFSTEMHEVKGVFKNDIRKIFVRRIFRKNGK</sequence>
<dbReference type="GO" id="GO:0016757">
    <property type="term" value="F:glycosyltransferase activity"/>
    <property type="evidence" value="ECO:0007669"/>
    <property type="project" value="UniProtKB-KW"/>
</dbReference>
<proteinExistence type="inferred from homology"/>
<evidence type="ECO:0000256" key="4">
    <source>
        <dbReference type="SAM" id="Phobius"/>
    </source>
</evidence>
<feature type="transmembrane region" description="Helical" evidence="4">
    <location>
        <begin position="347"/>
        <end position="366"/>
    </location>
</feature>